<dbReference type="RefSeq" id="WP_015203584.1">
    <property type="nucleotide sequence ID" value="NC_019753.1"/>
</dbReference>
<dbReference type="OrthoDB" id="288613at2"/>
<dbReference type="STRING" id="1173022.Cri9333_2608"/>
<evidence type="ECO:0000256" key="1">
    <source>
        <dbReference type="SAM" id="Phobius"/>
    </source>
</evidence>
<dbReference type="eggNOG" id="ENOG5031U0Y">
    <property type="taxonomic scope" value="Bacteria"/>
</dbReference>
<dbReference type="AlphaFoldDB" id="K9W228"/>
<dbReference type="EMBL" id="CP003620">
    <property type="protein sequence ID" value="AFZ13470.1"/>
    <property type="molecule type" value="Genomic_DNA"/>
</dbReference>
<feature type="transmembrane region" description="Helical" evidence="1">
    <location>
        <begin position="112"/>
        <end position="132"/>
    </location>
</feature>
<feature type="transmembrane region" description="Helical" evidence="1">
    <location>
        <begin position="80"/>
        <end position="100"/>
    </location>
</feature>
<reference evidence="3 4" key="1">
    <citation type="submission" date="2012-06" db="EMBL/GenBank/DDBJ databases">
        <title>Finished chromosome of genome of Crinalium epipsammum PCC 9333.</title>
        <authorList>
            <consortium name="US DOE Joint Genome Institute"/>
            <person name="Gugger M."/>
            <person name="Coursin T."/>
            <person name="Rippka R."/>
            <person name="Tandeau De Marsac N."/>
            <person name="Huntemann M."/>
            <person name="Wei C.-L."/>
            <person name="Han J."/>
            <person name="Detter J.C."/>
            <person name="Han C."/>
            <person name="Tapia R."/>
            <person name="Davenport K."/>
            <person name="Daligault H."/>
            <person name="Erkkila T."/>
            <person name="Gu W."/>
            <person name="Munk A.C.C."/>
            <person name="Teshima H."/>
            <person name="Xu Y."/>
            <person name="Chain P."/>
            <person name="Chen A."/>
            <person name="Krypides N."/>
            <person name="Mavromatis K."/>
            <person name="Markowitz V."/>
            <person name="Szeto E."/>
            <person name="Ivanova N."/>
            <person name="Mikhailova N."/>
            <person name="Ovchinnikova G."/>
            <person name="Pagani I."/>
            <person name="Pati A."/>
            <person name="Goodwin L."/>
            <person name="Peters L."/>
            <person name="Pitluck S."/>
            <person name="Woyke T."/>
            <person name="Kerfeld C."/>
        </authorList>
    </citation>
    <scope>NUCLEOTIDE SEQUENCE [LARGE SCALE GENOMIC DNA]</scope>
    <source>
        <strain evidence="3 4">PCC 9333</strain>
    </source>
</reference>
<gene>
    <name evidence="3" type="ORF">Cri9333_2608</name>
</gene>
<feature type="domain" description="DUF4126" evidence="2">
    <location>
        <begin position="13"/>
        <end position="183"/>
    </location>
</feature>
<protein>
    <recommendedName>
        <fullName evidence="2">DUF4126 domain-containing protein</fullName>
    </recommendedName>
</protein>
<keyword evidence="4" id="KW-1185">Reference proteome</keyword>
<dbReference type="HOGENOM" id="CLU_086377_1_1_3"/>
<proteinExistence type="predicted"/>
<keyword evidence="1" id="KW-1133">Transmembrane helix</keyword>
<name>K9W228_9CYAN</name>
<dbReference type="InterPro" id="IPR025196">
    <property type="entry name" value="DUF4126"/>
</dbReference>
<feature type="transmembrane region" description="Helical" evidence="1">
    <location>
        <begin position="152"/>
        <end position="181"/>
    </location>
</feature>
<accession>K9W228</accession>
<sequence>MDQLFNIHTLIEILLGISLSAASGFRVFVPLLALSTAAVFGHIDLPTNFDWIENSQALAVFAVASVLEIGGYYIPLFDHLLDVAATPASILVGTIITASLAPDMNPLAQWTLALVAGGGTAGITKGFMNLFRATSTATSGGLGNPVVATIELVAAIALSLLALTLPVVAGIAVIGLLAIAISKLWQFFSRFLLTNSPNNLSQ</sequence>
<organism evidence="3 4">
    <name type="scientific">Crinalium epipsammum PCC 9333</name>
    <dbReference type="NCBI Taxonomy" id="1173022"/>
    <lineage>
        <taxon>Bacteria</taxon>
        <taxon>Bacillati</taxon>
        <taxon>Cyanobacteriota</taxon>
        <taxon>Cyanophyceae</taxon>
        <taxon>Gomontiellales</taxon>
        <taxon>Gomontiellaceae</taxon>
        <taxon>Crinalium</taxon>
    </lineage>
</organism>
<evidence type="ECO:0000313" key="4">
    <source>
        <dbReference type="Proteomes" id="UP000010472"/>
    </source>
</evidence>
<keyword evidence="1" id="KW-0812">Transmembrane</keyword>
<feature type="transmembrane region" description="Helical" evidence="1">
    <location>
        <begin position="57"/>
        <end position="74"/>
    </location>
</feature>
<dbReference type="Pfam" id="PF13548">
    <property type="entry name" value="DUF4126"/>
    <property type="match status" value="1"/>
</dbReference>
<evidence type="ECO:0000313" key="3">
    <source>
        <dbReference type="EMBL" id="AFZ13470.1"/>
    </source>
</evidence>
<dbReference type="Proteomes" id="UP000010472">
    <property type="component" value="Chromosome"/>
</dbReference>
<evidence type="ECO:0000259" key="2">
    <source>
        <dbReference type="Pfam" id="PF13548"/>
    </source>
</evidence>
<dbReference type="PATRIC" id="fig|1173022.3.peg.2821"/>
<keyword evidence="1" id="KW-0472">Membrane</keyword>
<dbReference type="KEGG" id="cep:Cri9333_2608"/>